<dbReference type="InterPro" id="IPR049453">
    <property type="entry name" value="Memb_transporter_dom"/>
</dbReference>
<keyword evidence="4 7" id="KW-1133">Transmembrane helix</keyword>
<keyword evidence="10" id="KW-1185">Reference proteome</keyword>
<keyword evidence="3 7" id="KW-0812">Transmembrane</keyword>
<evidence type="ECO:0000256" key="4">
    <source>
        <dbReference type="ARBA" id="ARBA00022989"/>
    </source>
</evidence>
<name>A0ABN4I9F7_9BURK</name>
<evidence type="ECO:0000313" key="9">
    <source>
        <dbReference type="EMBL" id="AKZ65221.1"/>
    </source>
</evidence>
<protein>
    <submittedName>
        <fullName evidence="9">Membrane protein</fullName>
    </submittedName>
</protein>
<evidence type="ECO:0000256" key="7">
    <source>
        <dbReference type="SAM" id="Phobius"/>
    </source>
</evidence>
<evidence type="ECO:0000256" key="2">
    <source>
        <dbReference type="ARBA" id="ARBA00022475"/>
    </source>
</evidence>
<evidence type="ECO:0000313" key="10">
    <source>
        <dbReference type="Proteomes" id="UP000063429"/>
    </source>
</evidence>
<evidence type="ECO:0000256" key="3">
    <source>
        <dbReference type="ARBA" id="ARBA00022692"/>
    </source>
</evidence>
<evidence type="ECO:0000256" key="6">
    <source>
        <dbReference type="ARBA" id="ARBA00043993"/>
    </source>
</evidence>
<dbReference type="PANTHER" id="PTHR30509:SF9">
    <property type="entry name" value="MULTIDRUG RESISTANCE PROTEIN MDTO"/>
    <property type="match status" value="1"/>
</dbReference>
<accession>A0ABN4I9F7</accession>
<organism evidence="9 10">
    <name type="scientific">Herbaspirillum hiltneri N3</name>
    <dbReference type="NCBI Taxonomy" id="1262470"/>
    <lineage>
        <taxon>Bacteria</taxon>
        <taxon>Pseudomonadati</taxon>
        <taxon>Pseudomonadota</taxon>
        <taxon>Betaproteobacteria</taxon>
        <taxon>Burkholderiales</taxon>
        <taxon>Oxalobacteraceae</taxon>
        <taxon>Herbaspirillum</taxon>
    </lineage>
</organism>
<feature type="domain" description="Integral membrane bound transporter" evidence="8">
    <location>
        <begin position="406"/>
        <end position="530"/>
    </location>
</feature>
<dbReference type="PANTHER" id="PTHR30509">
    <property type="entry name" value="P-HYDROXYBENZOIC ACID EFFLUX PUMP SUBUNIT-RELATED"/>
    <property type="match status" value="1"/>
</dbReference>
<keyword evidence="5 7" id="KW-0472">Membrane</keyword>
<feature type="transmembrane region" description="Helical" evidence="7">
    <location>
        <begin position="397"/>
        <end position="421"/>
    </location>
</feature>
<feature type="transmembrane region" description="Helical" evidence="7">
    <location>
        <begin position="444"/>
        <end position="472"/>
    </location>
</feature>
<evidence type="ECO:0000256" key="1">
    <source>
        <dbReference type="ARBA" id="ARBA00004651"/>
    </source>
</evidence>
<evidence type="ECO:0000259" key="8">
    <source>
        <dbReference type="Pfam" id="PF13515"/>
    </source>
</evidence>
<evidence type="ECO:0000256" key="5">
    <source>
        <dbReference type="ARBA" id="ARBA00023136"/>
    </source>
</evidence>
<feature type="transmembrane region" description="Helical" evidence="7">
    <location>
        <begin position="484"/>
        <end position="504"/>
    </location>
</feature>
<keyword evidence="2" id="KW-1003">Cell membrane</keyword>
<sequence>MSRTSLTLLTSPLATRVRRWSVNFPMRHASLSEGLRAALAAGTMLLVGEWLHNPLFSWAAIGAFLTCLADSAGSNRARLASMGGFALASALGGIFAATLSGMGMSAGLLAIMACAGIAGFARIYGAATGLVLILAAGVSAILADFPVTLLPLQHSHVVIYFSGCAWATLLGLSVWRIHPFAPARQAVARVYGALAELADIGGSNDSSGVREEAAAQTRRHIRADIAAARATLAAIPADRSDASKLYENILIKLARADALLDCITALCDLRLPLFRSQDARSRRRIARILNAMALLLRTIQSGVATTPGKRNLAHSDAEDARAMLRLRQLTGRAPSQVAQLLKLRDLHDVDGLMVLADWKQAARPSLPQSSLRQDALDALRMAAAHLRSGSAEVRHGLRCAVAAGVTYLIVHLLQLPFGYWATMATMLVMQPSVADSWSRSMERAIGSIVGGMLAVVLCLFIHSPLALALLVFPMAALAMGLRPVSYGLYSLFLTPVFVLVADVATEPQLQLSNALLRAGNNVIGAVVAIVATYLLWPQRRQANLHRNLSHMILTNLAYLRGALQLHPHAAQMHAYRREACVVNIESGLLLQRLLREGGVDARQIHNARTCVALARRLACAATHIWLEERASASAAERQARVEFDNWLRTMEDLFERRVTAAVPCAALLQQRPLVHDLARADAVETVCLLAAAMYPELSPAGKT</sequence>
<gene>
    <name evidence="9" type="ORF">F506_07795</name>
</gene>
<feature type="transmembrane region" description="Helical" evidence="7">
    <location>
        <begin position="157"/>
        <end position="175"/>
    </location>
</feature>
<dbReference type="RefSeq" id="WP_235471425.1">
    <property type="nucleotide sequence ID" value="NZ_CP011409.1"/>
</dbReference>
<proteinExistence type="inferred from homology"/>
<feature type="transmembrane region" description="Helical" evidence="7">
    <location>
        <begin position="131"/>
        <end position="151"/>
    </location>
</feature>
<reference evidence="10" key="1">
    <citation type="journal article" date="2015" name="Genome Announc.">
        <title>Complete Genome Sequence of Herbaspirillum hiltneri N3 (DSM 17495), Isolated from Surface-Sterilized Wheat Roots.</title>
        <authorList>
            <person name="Guizelini D."/>
            <person name="Saizaki P.M."/>
            <person name="Coimbra N.A."/>
            <person name="Weiss V.A."/>
            <person name="Faoro H."/>
            <person name="Sfeir M.Z."/>
            <person name="Baura V.A."/>
            <person name="Monteiro R.A."/>
            <person name="Chubatsu L.S."/>
            <person name="Souza E.M."/>
            <person name="Cruz L.M."/>
            <person name="Pedrosa F.O."/>
            <person name="Raittz R.T."/>
            <person name="Marchaukoski J.N."/>
            <person name="Steffens M.B."/>
        </authorList>
    </citation>
    <scope>NUCLEOTIDE SEQUENCE [LARGE SCALE GENOMIC DNA]</scope>
    <source>
        <strain evidence="10">N3</strain>
    </source>
</reference>
<comment type="subcellular location">
    <subcellularLocation>
        <location evidence="1">Cell membrane</location>
        <topology evidence="1">Multi-pass membrane protein</topology>
    </subcellularLocation>
</comment>
<dbReference type="Pfam" id="PF13515">
    <property type="entry name" value="FUSC_2"/>
    <property type="match status" value="1"/>
</dbReference>
<dbReference type="Proteomes" id="UP000063429">
    <property type="component" value="Chromosome"/>
</dbReference>
<dbReference type="EMBL" id="CP011409">
    <property type="protein sequence ID" value="AKZ65221.1"/>
    <property type="molecule type" value="Genomic_DNA"/>
</dbReference>
<comment type="similarity">
    <text evidence="6">Belongs to the YccS/YhfK family.</text>
</comment>
<feature type="transmembrane region" description="Helical" evidence="7">
    <location>
        <begin position="516"/>
        <end position="536"/>
    </location>
</feature>